<keyword evidence="8" id="KW-0832">Ubl conjugation</keyword>
<dbReference type="Gene3D" id="3.10.110.10">
    <property type="entry name" value="Ubiquitin Conjugating Enzyme"/>
    <property type="match status" value="1"/>
</dbReference>
<feature type="compositionally biased region" description="Polar residues" evidence="9">
    <location>
        <begin position="255"/>
        <end position="273"/>
    </location>
</feature>
<feature type="region of interest" description="Disordered" evidence="9">
    <location>
        <begin position="619"/>
        <end position="685"/>
    </location>
</feature>
<feature type="compositionally biased region" description="Acidic residues" evidence="9">
    <location>
        <begin position="649"/>
        <end position="664"/>
    </location>
</feature>
<dbReference type="SMART" id="SM00212">
    <property type="entry name" value="UBCc"/>
    <property type="match status" value="1"/>
</dbReference>
<organism evidence="11">
    <name type="scientific">Nothobranchius kuhntae</name>
    <name type="common">Beira killifish</name>
    <dbReference type="NCBI Taxonomy" id="321403"/>
    <lineage>
        <taxon>Eukaryota</taxon>
        <taxon>Metazoa</taxon>
        <taxon>Chordata</taxon>
        <taxon>Craniata</taxon>
        <taxon>Vertebrata</taxon>
        <taxon>Euteleostomi</taxon>
        <taxon>Actinopterygii</taxon>
        <taxon>Neopterygii</taxon>
        <taxon>Teleostei</taxon>
        <taxon>Neoteleostei</taxon>
        <taxon>Acanthomorphata</taxon>
        <taxon>Ovalentaria</taxon>
        <taxon>Atherinomorphae</taxon>
        <taxon>Cyprinodontiformes</taxon>
        <taxon>Nothobranchiidae</taxon>
        <taxon>Nothobranchius</taxon>
    </lineage>
</organism>
<evidence type="ECO:0000256" key="2">
    <source>
        <dbReference type="ARBA" id="ARBA00012486"/>
    </source>
</evidence>
<feature type="compositionally biased region" description="Basic and acidic residues" evidence="9">
    <location>
        <begin position="450"/>
        <end position="460"/>
    </location>
</feature>
<dbReference type="GO" id="GO:0005886">
    <property type="term" value="C:plasma membrane"/>
    <property type="evidence" value="ECO:0007669"/>
    <property type="project" value="TreeGrafter"/>
</dbReference>
<dbReference type="InterPro" id="IPR000608">
    <property type="entry name" value="UBC"/>
</dbReference>
<feature type="compositionally biased region" description="Basic and acidic residues" evidence="9">
    <location>
        <begin position="632"/>
        <end position="645"/>
    </location>
</feature>
<feature type="region of interest" description="Disordered" evidence="9">
    <location>
        <begin position="294"/>
        <end position="317"/>
    </location>
</feature>
<reference evidence="11" key="1">
    <citation type="submission" date="2016-05" db="EMBL/GenBank/DDBJ databases">
        <authorList>
            <person name="Lavstsen T."/>
            <person name="Jespersen J.S."/>
        </authorList>
    </citation>
    <scope>NUCLEOTIDE SEQUENCE</scope>
    <source>
        <tissue evidence="11">Brain</tissue>
    </source>
</reference>
<dbReference type="CDD" id="cd23802">
    <property type="entry name" value="UBCc_UBE2Q"/>
    <property type="match status" value="1"/>
</dbReference>
<dbReference type="GO" id="GO:0030133">
    <property type="term" value="C:transport vesicle"/>
    <property type="evidence" value="ECO:0007669"/>
    <property type="project" value="TreeGrafter"/>
</dbReference>
<evidence type="ECO:0000256" key="3">
    <source>
        <dbReference type="ARBA" id="ARBA00022490"/>
    </source>
</evidence>
<dbReference type="GO" id="GO:0005802">
    <property type="term" value="C:trans-Golgi network"/>
    <property type="evidence" value="ECO:0007669"/>
    <property type="project" value="InterPro"/>
</dbReference>
<feature type="region of interest" description="Disordered" evidence="9">
    <location>
        <begin position="52"/>
        <end position="78"/>
    </location>
</feature>
<keyword evidence="7" id="KW-0067">ATP-binding</keyword>
<feature type="compositionally biased region" description="Basic and acidic residues" evidence="9">
    <location>
        <begin position="676"/>
        <end position="685"/>
    </location>
</feature>
<feature type="compositionally biased region" description="Polar residues" evidence="9">
    <location>
        <begin position="294"/>
        <end position="304"/>
    </location>
</feature>
<dbReference type="GO" id="GO:0061631">
    <property type="term" value="F:ubiquitin conjugating enzyme activity"/>
    <property type="evidence" value="ECO:0007669"/>
    <property type="project" value="UniProtKB-EC"/>
</dbReference>
<dbReference type="EC" id="2.3.2.23" evidence="2"/>
<dbReference type="GO" id="GO:0005524">
    <property type="term" value="F:ATP binding"/>
    <property type="evidence" value="ECO:0007669"/>
    <property type="project" value="UniProtKB-KW"/>
</dbReference>
<evidence type="ECO:0000256" key="9">
    <source>
        <dbReference type="SAM" id="MobiDB-lite"/>
    </source>
</evidence>
<dbReference type="PROSITE" id="PS50127">
    <property type="entry name" value="UBC_2"/>
    <property type="match status" value="1"/>
</dbReference>
<dbReference type="InterPro" id="IPR054132">
    <property type="entry name" value="Consortin_N"/>
</dbReference>
<dbReference type="GO" id="GO:0042998">
    <property type="term" value="P:positive regulation of Golgi to plasma membrane protein transport"/>
    <property type="evidence" value="ECO:0007669"/>
    <property type="project" value="TreeGrafter"/>
</dbReference>
<evidence type="ECO:0000259" key="10">
    <source>
        <dbReference type="PROSITE" id="PS50127"/>
    </source>
</evidence>
<dbReference type="EMBL" id="HAED01005593">
    <property type="protein sequence ID" value="SBQ91623.1"/>
    <property type="molecule type" value="Transcribed_RNA"/>
</dbReference>
<evidence type="ECO:0000256" key="5">
    <source>
        <dbReference type="ARBA" id="ARBA00022741"/>
    </source>
</evidence>
<feature type="domain" description="UBC core" evidence="10">
    <location>
        <begin position="715"/>
        <end position="879"/>
    </location>
</feature>
<dbReference type="PANTHER" id="PTHR28581:SF1">
    <property type="entry name" value="CONSORTIN"/>
    <property type="match status" value="1"/>
</dbReference>
<keyword evidence="4" id="KW-0808">Transferase</keyword>
<dbReference type="InterPro" id="IPR016135">
    <property type="entry name" value="UBQ-conjugating_enzyme/RWD"/>
</dbReference>
<feature type="compositionally biased region" description="Basic and acidic residues" evidence="9">
    <location>
        <begin position="473"/>
        <end position="510"/>
    </location>
</feature>
<feature type="compositionally biased region" description="Low complexity" evidence="9">
    <location>
        <begin position="305"/>
        <end position="317"/>
    </location>
</feature>
<sequence length="886" mass="97779">MDQNGQFDREGRTISQVQVDGFDLCDNSPSAEALAAQTRNLNEIKALTQTLPLSQSDEGGTCGLVQKPSPNDSGKEWKEVEKGNEVHTGMARDENEEEDIDDAMEEESETSSSLICCQSPDIPMTDSSYSETGSLLETLYPFSPGTSPEPTSPVIPVVSPETLHPISSLDLSQSGAVSSASMTGGVTCTHGPTFTTGPVDFNTQGTTSDPCPGSPACTFTEDSDRRVKESLTSPCGSTSSRGAASSAAGHLCSGAVTSTSPEPTQLNSSTAVSTTAEVLTTGLNPADIEFTSVTSPLTSNHEQNTSTSETTSSSFSTCSTGFVLSPTHLESLEQLAQRDDDTHLPQYLHQIAESFVLQKDYQRALWFIQLERLYHQRVLDNLNALQERWESRCGKTTSDLETHHLDTLKHICQTHTRPRTKDTECASLDTLRPKSERGGSRPSCTSSHQVEGRMDHKAEDVSPPVKHSSNLLDSHKNIQEDPRGEMEGRGISHRSELTEQQDRGREEDGGVRCTTSALGNGLHPPTAEEVDQSDPAEQQEVDLRCAWERETKGEKDESDIEEAAEALEMEDEGAEDDGEEKHKGGYQESLSVKTLTCGGELEEQQQLLLDDLLYNESRQCQDTQESTKTSRHKETLPPEEAHLKQQEQCAEEEEEEEMGEDIEDLDHYEMKEEEPVDGKKSEDDGIEKENLAILEKIRKTQRQDHLNGAVSGSVQASDRLMKELREIYRSQSYKTGIYSVELVNDSLYEWHVKLRTVDPDSPLHSDLQVLKEKEGMDYILLNFSYKDNFPFDPPFVRVVSPVLSGGYVLGGGALCMELLTKQGWSSAYSIESVIMQINATLVKGKARVQFGANKNQYNLARAQQSYKSLVQIHEKNGWYTPPKEDG</sequence>
<evidence type="ECO:0000256" key="8">
    <source>
        <dbReference type="ARBA" id="ARBA00022843"/>
    </source>
</evidence>
<dbReference type="InterPro" id="IPR042318">
    <property type="entry name" value="Consortin"/>
</dbReference>
<evidence type="ECO:0000256" key="6">
    <source>
        <dbReference type="ARBA" id="ARBA00022786"/>
    </source>
</evidence>
<keyword evidence="5" id="KW-0547">Nucleotide-binding</keyword>
<feature type="compositionally biased region" description="Acidic residues" evidence="9">
    <location>
        <begin position="556"/>
        <end position="578"/>
    </location>
</feature>
<gene>
    <name evidence="11" type="primary">CNSTB</name>
</gene>
<dbReference type="GO" id="GO:0071253">
    <property type="term" value="F:connexin binding"/>
    <property type="evidence" value="ECO:0007669"/>
    <property type="project" value="InterPro"/>
</dbReference>
<evidence type="ECO:0000256" key="4">
    <source>
        <dbReference type="ARBA" id="ARBA00022679"/>
    </source>
</evidence>
<accession>A0A1A8I6E5</accession>
<proteinExistence type="predicted"/>
<protein>
    <recommendedName>
        <fullName evidence="2">E2 ubiquitin-conjugating enzyme</fullName>
        <ecNumber evidence="2">2.3.2.23</ecNumber>
    </recommendedName>
</protein>
<feature type="compositionally biased region" description="Basic and acidic residues" evidence="9">
    <location>
        <begin position="541"/>
        <end position="555"/>
    </location>
</feature>
<evidence type="ECO:0000313" key="11">
    <source>
        <dbReference type="EMBL" id="SBQ91623.1"/>
    </source>
</evidence>
<dbReference type="PANTHER" id="PTHR28581">
    <property type="entry name" value="CONSORTIN"/>
    <property type="match status" value="1"/>
</dbReference>
<evidence type="ECO:0000256" key="7">
    <source>
        <dbReference type="ARBA" id="ARBA00022840"/>
    </source>
</evidence>
<dbReference type="AlphaFoldDB" id="A0A1A8I6E5"/>
<name>A0A1A8I6E5_NOTKU</name>
<evidence type="ECO:0000256" key="1">
    <source>
        <dbReference type="ARBA" id="ARBA00004496"/>
    </source>
</evidence>
<dbReference type="FunFam" id="3.10.110.10:FF:000006">
    <property type="entry name" value="Ubiquitin-conjugating enzyme E2 Q2"/>
    <property type="match status" value="1"/>
</dbReference>
<comment type="subcellular location">
    <subcellularLocation>
        <location evidence="1">Cytoplasm</location>
    </subcellularLocation>
</comment>
<dbReference type="Pfam" id="PF22883">
    <property type="entry name" value="Consortin_N"/>
    <property type="match status" value="1"/>
</dbReference>
<keyword evidence="3" id="KW-0963">Cytoplasm</keyword>
<feature type="region of interest" description="Disordered" evidence="9">
    <location>
        <begin position="205"/>
        <end position="243"/>
    </location>
</feature>
<keyword evidence="6" id="KW-0833">Ubl conjugation pathway</keyword>
<reference evidence="11" key="2">
    <citation type="submission" date="2016-06" db="EMBL/GenBank/DDBJ databases">
        <title>The genome of a short-lived fish provides insights into sex chromosome evolution and the genetic control of aging.</title>
        <authorList>
            <person name="Reichwald K."/>
            <person name="Felder M."/>
            <person name="Petzold A."/>
            <person name="Koch P."/>
            <person name="Groth M."/>
            <person name="Platzer M."/>
        </authorList>
    </citation>
    <scope>NUCLEOTIDE SEQUENCE</scope>
    <source>
        <tissue evidence="11">Brain</tissue>
    </source>
</reference>
<dbReference type="SUPFAM" id="SSF54495">
    <property type="entry name" value="UBC-like"/>
    <property type="match status" value="1"/>
</dbReference>
<feature type="region of interest" description="Disordered" evidence="9">
    <location>
        <begin position="254"/>
        <end position="273"/>
    </location>
</feature>
<feature type="region of interest" description="Disordered" evidence="9">
    <location>
        <begin position="416"/>
        <end position="587"/>
    </location>
</feature>
<dbReference type="Pfam" id="PF00179">
    <property type="entry name" value="UQ_con"/>
    <property type="match status" value="1"/>
</dbReference>
<feature type="compositionally biased region" description="Acidic residues" evidence="9">
    <location>
        <begin position="528"/>
        <end position="540"/>
    </location>
</feature>